<dbReference type="InterPro" id="IPR035979">
    <property type="entry name" value="RBD_domain_sf"/>
</dbReference>
<dbReference type="InterPro" id="IPR045180">
    <property type="entry name" value="La_dom_prot"/>
</dbReference>
<feature type="compositionally biased region" description="Acidic residues" evidence="5">
    <location>
        <begin position="272"/>
        <end position="283"/>
    </location>
</feature>
<keyword evidence="3" id="KW-0539">Nucleus</keyword>
<evidence type="ECO:0000256" key="2">
    <source>
        <dbReference type="ARBA" id="ARBA00022884"/>
    </source>
</evidence>
<organism evidence="9 10">
    <name type="scientific">Hevea brasiliensis</name>
    <name type="common">Para rubber tree</name>
    <name type="synonym">Siphonia brasiliensis</name>
    <dbReference type="NCBI Taxonomy" id="3981"/>
    <lineage>
        <taxon>Eukaryota</taxon>
        <taxon>Viridiplantae</taxon>
        <taxon>Streptophyta</taxon>
        <taxon>Embryophyta</taxon>
        <taxon>Tracheophyta</taxon>
        <taxon>Spermatophyta</taxon>
        <taxon>Magnoliopsida</taxon>
        <taxon>eudicotyledons</taxon>
        <taxon>Gunneridae</taxon>
        <taxon>Pentapetalae</taxon>
        <taxon>rosids</taxon>
        <taxon>fabids</taxon>
        <taxon>Malpighiales</taxon>
        <taxon>Euphorbiaceae</taxon>
        <taxon>Crotonoideae</taxon>
        <taxon>Micrandreae</taxon>
        <taxon>Hevea</taxon>
    </lineage>
</organism>
<keyword evidence="10" id="KW-1185">Reference proteome</keyword>
<evidence type="ECO:0000256" key="3">
    <source>
        <dbReference type="ARBA" id="ARBA00023242"/>
    </source>
</evidence>
<dbReference type="Gene3D" id="3.30.70.330">
    <property type="match status" value="2"/>
</dbReference>
<dbReference type="EMBL" id="JARPOI010000004">
    <property type="protein sequence ID" value="KAJ9183481.1"/>
    <property type="molecule type" value="Genomic_DNA"/>
</dbReference>
<dbReference type="CDD" id="cd08030">
    <property type="entry name" value="LA_like_plant"/>
    <property type="match status" value="1"/>
</dbReference>
<sequence length="475" mass="52761">MATPSLDEGTAKEVLRQVEFYFSDSNLPRDNFMTNTINASEDGMVSLALICSFKKMKGYLKLKDVKPEEVPEDTVKAVAETLRKSNSVKVSEDGRKVGRIAALLKPEEAIEQLDVRTIAASPLQYDVKREDVESFFGNYAKVSSVRMPRHVADKRVFCGTALIEFSTEKDTENVLKQSLFFEGVQLELKPKKDFDAERAKEEEELKNSRPFTSSNNKNNSNAEATYPKDLIVAFTLKALSAGDSVERDGAQAPASVDSKVCKADGGINSSENDAEENETEESENASADKENNEMNIEEGKEEKGNEETGSESKEIKMEEGEKSAEDPTGKDKEKEEKSKAAEAYRDDMNVVLREDLKAVLGKFGTVKFVDFKIGEDSGYVRFEQPEAAQKARAAAVLAKEGGLMVKNFIAILEPVTGDAEREYWNLLRGNQEKHWENKGNRGRRGRHYRGGGKHSQSRDNYSTGRPTKAQKVGAS</sequence>
<dbReference type="Proteomes" id="UP001174677">
    <property type="component" value="Chromosome 4"/>
</dbReference>
<proteinExistence type="predicted"/>
<evidence type="ECO:0000313" key="10">
    <source>
        <dbReference type="Proteomes" id="UP001174677"/>
    </source>
</evidence>
<name>A0ABQ9MTA0_HEVBR</name>
<dbReference type="PROSITE" id="PS50102">
    <property type="entry name" value="RRM"/>
    <property type="match status" value="1"/>
</dbReference>
<reference evidence="9" key="1">
    <citation type="journal article" date="2023" name="Plant Biotechnol. J.">
        <title>Chromosome-level wild Hevea brasiliensis genome provides new tools for genomic-assisted breeding and valuable loci to elevate rubber yield.</title>
        <authorList>
            <person name="Cheng H."/>
            <person name="Song X."/>
            <person name="Hu Y."/>
            <person name="Wu T."/>
            <person name="Yang Q."/>
            <person name="An Z."/>
            <person name="Feng S."/>
            <person name="Deng Z."/>
            <person name="Wu W."/>
            <person name="Zeng X."/>
            <person name="Tu M."/>
            <person name="Wang X."/>
            <person name="Huang H."/>
        </authorList>
    </citation>
    <scope>NUCLEOTIDE SEQUENCE</scope>
    <source>
        <strain evidence="9">MT/VB/25A 57/8</strain>
    </source>
</reference>
<protein>
    <recommendedName>
        <fullName evidence="11">La protein 1</fullName>
    </recommendedName>
</protein>
<dbReference type="CDD" id="cd12291">
    <property type="entry name" value="RRM1_La"/>
    <property type="match status" value="1"/>
</dbReference>
<dbReference type="SUPFAM" id="SSF46785">
    <property type="entry name" value="Winged helix' DNA-binding domain"/>
    <property type="match status" value="1"/>
</dbReference>
<feature type="compositionally biased region" description="Basic and acidic residues" evidence="5">
    <location>
        <begin position="286"/>
        <end position="341"/>
    </location>
</feature>
<evidence type="ECO:0000259" key="8">
    <source>
        <dbReference type="PROSITE" id="PS51939"/>
    </source>
</evidence>
<feature type="domain" description="XRRM" evidence="8">
    <location>
        <begin position="335"/>
        <end position="460"/>
    </location>
</feature>
<accession>A0ABQ9MTA0</accession>
<dbReference type="InterPro" id="IPR036390">
    <property type="entry name" value="WH_DNA-bd_sf"/>
</dbReference>
<feature type="domain" description="HTH La-type RNA-binding" evidence="7">
    <location>
        <begin position="4"/>
        <end position="109"/>
    </location>
</feature>
<evidence type="ECO:0000259" key="7">
    <source>
        <dbReference type="PROSITE" id="PS50961"/>
    </source>
</evidence>
<dbReference type="PROSITE" id="PS50961">
    <property type="entry name" value="HTH_LA"/>
    <property type="match status" value="1"/>
</dbReference>
<evidence type="ECO:0000256" key="5">
    <source>
        <dbReference type="SAM" id="MobiDB-lite"/>
    </source>
</evidence>
<dbReference type="Pfam" id="PF05383">
    <property type="entry name" value="La"/>
    <property type="match status" value="1"/>
</dbReference>
<feature type="compositionally biased region" description="Basic residues" evidence="5">
    <location>
        <begin position="440"/>
        <end position="452"/>
    </location>
</feature>
<feature type="compositionally biased region" description="Basic and acidic residues" evidence="5">
    <location>
        <begin position="197"/>
        <end position="207"/>
    </location>
</feature>
<feature type="region of interest" description="Disordered" evidence="5">
    <location>
        <begin position="435"/>
        <end position="475"/>
    </location>
</feature>
<feature type="region of interest" description="Disordered" evidence="5">
    <location>
        <begin position="247"/>
        <end position="341"/>
    </location>
</feature>
<evidence type="ECO:0000256" key="1">
    <source>
        <dbReference type="ARBA" id="ARBA00004123"/>
    </source>
</evidence>
<evidence type="ECO:0008006" key="11">
    <source>
        <dbReference type="Google" id="ProtNLM"/>
    </source>
</evidence>
<dbReference type="SMART" id="SM00715">
    <property type="entry name" value="LA"/>
    <property type="match status" value="1"/>
</dbReference>
<dbReference type="InterPro" id="IPR006630">
    <property type="entry name" value="La_HTH"/>
</dbReference>
<evidence type="ECO:0000256" key="4">
    <source>
        <dbReference type="PROSITE-ProRule" id="PRU00332"/>
    </source>
</evidence>
<dbReference type="InterPro" id="IPR012677">
    <property type="entry name" value="Nucleotide-bd_a/b_plait_sf"/>
</dbReference>
<dbReference type="Pfam" id="PF00076">
    <property type="entry name" value="RRM_1"/>
    <property type="match status" value="1"/>
</dbReference>
<feature type="domain" description="RRM" evidence="6">
    <location>
        <begin position="116"/>
        <end position="201"/>
    </location>
</feature>
<dbReference type="PANTHER" id="PTHR22792:SF140">
    <property type="entry name" value="ACHILLES, ISOFORM A"/>
    <property type="match status" value="1"/>
</dbReference>
<evidence type="ECO:0000259" key="6">
    <source>
        <dbReference type="PROSITE" id="PS50102"/>
    </source>
</evidence>
<dbReference type="Gene3D" id="1.10.10.10">
    <property type="entry name" value="Winged helix-like DNA-binding domain superfamily/Winged helix DNA-binding domain"/>
    <property type="match status" value="1"/>
</dbReference>
<dbReference type="InterPro" id="IPR002344">
    <property type="entry name" value="Lupus_La"/>
</dbReference>
<comment type="subcellular location">
    <subcellularLocation>
        <location evidence="1">Nucleus</location>
    </subcellularLocation>
</comment>
<dbReference type="PANTHER" id="PTHR22792">
    <property type="entry name" value="LUPUS LA PROTEIN-RELATED"/>
    <property type="match status" value="1"/>
</dbReference>
<dbReference type="InterPro" id="IPR014886">
    <property type="entry name" value="La_xRRM"/>
</dbReference>
<dbReference type="Pfam" id="PF08777">
    <property type="entry name" value="RRM_3"/>
    <property type="match status" value="1"/>
</dbReference>
<feature type="region of interest" description="Disordered" evidence="5">
    <location>
        <begin position="197"/>
        <end position="222"/>
    </location>
</feature>
<dbReference type="PRINTS" id="PR00302">
    <property type="entry name" value="LUPUSLA"/>
</dbReference>
<dbReference type="SUPFAM" id="SSF54928">
    <property type="entry name" value="RNA-binding domain, RBD"/>
    <property type="match status" value="2"/>
</dbReference>
<dbReference type="SMART" id="SM00360">
    <property type="entry name" value="RRM"/>
    <property type="match status" value="2"/>
</dbReference>
<keyword evidence="2 4" id="KW-0694">RNA-binding</keyword>
<dbReference type="PROSITE" id="PS51939">
    <property type="entry name" value="XRRM"/>
    <property type="match status" value="1"/>
</dbReference>
<dbReference type="InterPro" id="IPR000504">
    <property type="entry name" value="RRM_dom"/>
</dbReference>
<dbReference type="InterPro" id="IPR036388">
    <property type="entry name" value="WH-like_DNA-bd_sf"/>
</dbReference>
<comment type="caution">
    <text evidence="9">The sequence shown here is derived from an EMBL/GenBank/DDBJ whole genome shotgun (WGS) entry which is preliminary data.</text>
</comment>
<gene>
    <name evidence="9" type="ORF">P3X46_007326</name>
</gene>
<evidence type="ECO:0000313" key="9">
    <source>
        <dbReference type="EMBL" id="KAJ9183481.1"/>
    </source>
</evidence>